<dbReference type="STRING" id="151549.A0A4C1VWZ7"/>
<dbReference type="SUPFAM" id="SSF117281">
    <property type="entry name" value="Kelch motif"/>
    <property type="match status" value="1"/>
</dbReference>
<dbReference type="InterPro" id="IPR015915">
    <property type="entry name" value="Kelch-typ_b-propeller"/>
</dbReference>
<organism evidence="4 5">
    <name type="scientific">Eumeta variegata</name>
    <name type="common">Bagworm moth</name>
    <name type="synonym">Eumeta japonica</name>
    <dbReference type="NCBI Taxonomy" id="151549"/>
    <lineage>
        <taxon>Eukaryota</taxon>
        <taxon>Metazoa</taxon>
        <taxon>Ecdysozoa</taxon>
        <taxon>Arthropoda</taxon>
        <taxon>Hexapoda</taxon>
        <taxon>Insecta</taxon>
        <taxon>Pterygota</taxon>
        <taxon>Neoptera</taxon>
        <taxon>Endopterygota</taxon>
        <taxon>Lepidoptera</taxon>
        <taxon>Glossata</taxon>
        <taxon>Ditrysia</taxon>
        <taxon>Tineoidea</taxon>
        <taxon>Psychidae</taxon>
        <taxon>Oiketicinae</taxon>
        <taxon>Eumeta</taxon>
    </lineage>
</organism>
<evidence type="ECO:0000313" key="4">
    <source>
        <dbReference type="EMBL" id="GBP42882.1"/>
    </source>
</evidence>
<dbReference type="PANTHER" id="PTHR45632:SF3">
    <property type="entry name" value="KELCH-LIKE PROTEIN 32"/>
    <property type="match status" value="1"/>
</dbReference>
<proteinExistence type="predicted"/>
<dbReference type="Proteomes" id="UP000299102">
    <property type="component" value="Unassembled WGS sequence"/>
</dbReference>
<comment type="caution">
    <text evidence="4">The sequence shown here is derived from an EMBL/GenBank/DDBJ whole genome shotgun (WGS) entry which is preliminary data.</text>
</comment>
<feature type="compositionally biased region" description="Basic and acidic residues" evidence="3">
    <location>
        <begin position="1"/>
        <end position="15"/>
    </location>
</feature>
<dbReference type="SMART" id="SM00612">
    <property type="entry name" value="Kelch"/>
    <property type="match status" value="2"/>
</dbReference>
<evidence type="ECO:0000256" key="1">
    <source>
        <dbReference type="ARBA" id="ARBA00022441"/>
    </source>
</evidence>
<dbReference type="PANTHER" id="PTHR45632">
    <property type="entry name" value="LD33804P"/>
    <property type="match status" value="1"/>
</dbReference>
<keyword evidence="2" id="KW-0677">Repeat</keyword>
<dbReference type="OrthoDB" id="6350321at2759"/>
<evidence type="ECO:0000256" key="3">
    <source>
        <dbReference type="SAM" id="MobiDB-lite"/>
    </source>
</evidence>
<sequence>MAQNRNAREKEEGSDSVKPAHCTFADNSERQIFVRCTVHNRNWGFAILRLSYTRFDPVMNKWDWVGELPEPRHHHSVAFLRGKVYLVGGADPRDDEERTKSAVLSTTWCFDPATRSWSMEPALGVARKSFSLVAHRLALYAIGGQDKKGRVLRSVERFDPKTRSWREVRAMTVARMGPAAAKCREHIWVAGGMTGERHRPVSATVECYNSKTNQYIHSVIVTLNDNHINARIQHELHIH</sequence>
<dbReference type="Gene3D" id="2.120.10.80">
    <property type="entry name" value="Kelch-type beta propeller"/>
    <property type="match status" value="1"/>
</dbReference>
<keyword evidence="1" id="KW-0880">Kelch repeat</keyword>
<dbReference type="AlphaFoldDB" id="A0A4C1VWZ7"/>
<evidence type="ECO:0000256" key="2">
    <source>
        <dbReference type="ARBA" id="ARBA00022737"/>
    </source>
</evidence>
<reference evidence="4 5" key="1">
    <citation type="journal article" date="2019" name="Commun. Biol.">
        <title>The bagworm genome reveals a unique fibroin gene that provides high tensile strength.</title>
        <authorList>
            <person name="Kono N."/>
            <person name="Nakamura H."/>
            <person name="Ohtoshi R."/>
            <person name="Tomita M."/>
            <person name="Numata K."/>
            <person name="Arakawa K."/>
        </authorList>
    </citation>
    <scope>NUCLEOTIDE SEQUENCE [LARGE SCALE GENOMIC DNA]</scope>
</reference>
<gene>
    <name evidence="4" type="ORF">EVAR_27235_1</name>
</gene>
<dbReference type="Pfam" id="PF24681">
    <property type="entry name" value="Kelch_KLHDC2_KLHL20_DRC7"/>
    <property type="match status" value="1"/>
</dbReference>
<name>A0A4C1VWZ7_EUMVA</name>
<keyword evidence="5" id="KW-1185">Reference proteome</keyword>
<dbReference type="InterPro" id="IPR006652">
    <property type="entry name" value="Kelch_1"/>
</dbReference>
<dbReference type="EMBL" id="BGZK01000425">
    <property type="protein sequence ID" value="GBP42882.1"/>
    <property type="molecule type" value="Genomic_DNA"/>
</dbReference>
<protein>
    <submittedName>
        <fullName evidence="4">Alpha-scruin</fullName>
    </submittedName>
</protein>
<evidence type="ECO:0000313" key="5">
    <source>
        <dbReference type="Proteomes" id="UP000299102"/>
    </source>
</evidence>
<accession>A0A4C1VWZ7</accession>
<feature type="region of interest" description="Disordered" evidence="3">
    <location>
        <begin position="1"/>
        <end position="20"/>
    </location>
</feature>